<evidence type="ECO:0000313" key="1">
    <source>
        <dbReference type="EMBL" id="CAK0803446.1"/>
    </source>
</evidence>
<proteinExistence type="predicted"/>
<sequence>RLQQLRHARRARSPRDGAWAAGWTWFLRHAHGGQDRVASRAARVAPRAAADQRPQVASAVHVRQVAPAGRVQPASVQVPGSWPLRREGEHRNQLAEVPVAGHELRAAAAGARRVALRGAVARAGGREGRRPWRDGLLLGLTLGRRGQAPSEARGLHERDDAHVCVCVLSCASSLIWCLLWASPFVERGVSSAPSIGRLALPSELRETVLRTPTTCGERLK</sequence>
<gene>
    <name evidence="1" type="ORF">PCOR1329_LOCUS10596</name>
</gene>
<keyword evidence="2" id="KW-1185">Reference proteome</keyword>
<reference evidence="1" key="1">
    <citation type="submission" date="2023-10" db="EMBL/GenBank/DDBJ databases">
        <authorList>
            <person name="Chen Y."/>
            <person name="Shah S."/>
            <person name="Dougan E. K."/>
            <person name="Thang M."/>
            <person name="Chan C."/>
        </authorList>
    </citation>
    <scope>NUCLEOTIDE SEQUENCE [LARGE SCALE GENOMIC DNA]</scope>
</reference>
<organism evidence="1 2">
    <name type="scientific">Prorocentrum cordatum</name>
    <dbReference type="NCBI Taxonomy" id="2364126"/>
    <lineage>
        <taxon>Eukaryota</taxon>
        <taxon>Sar</taxon>
        <taxon>Alveolata</taxon>
        <taxon>Dinophyceae</taxon>
        <taxon>Prorocentrales</taxon>
        <taxon>Prorocentraceae</taxon>
        <taxon>Prorocentrum</taxon>
    </lineage>
</organism>
<dbReference type="Proteomes" id="UP001189429">
    <property type="component" value="Unassembled WGS sequence"/>
</dbReference>
<feature type="non-terminal residue" evidence="1">
    <location>
        <position position="220"/>
    </location>
</feature>
<accession>A0ABN9QFE8</accession>
<feature type="non-terminal residue" evidence="1">
    <location>
        <position position="1"/>
    </location>
</feature>
<name>A0ABN9QFE8_9DINO</name>
<evidence type="ECO:0000313" key="2">
    <source>
        <dbReference type="Proteomes" id="UP001189429"/>
    </source>
</evidence>
<protein>
    <submittedName>
        <fullName evidence="1">Uncharacterized protein</fullName>
    </submittedName>
</protein>
<dbReference type="EMBL" id="CAUYUJ010003005">
    <property type="protein sequence ID" value="CAK0803446.1"/>
    <property type="molecule type" value="Genomic_DNA"/>
</dbReference>
<comment type="caution">
    <text evidence="1">The sequence shown here is derived from an EMBL/GenBank/DDBJ whole genome shotgun (WGS) entry which is preliminary data.</text>
</comment>